<evidence type="ECO:0000313" key="2">
    <source>
        <dbReference type="EMBL" id="OMJ89987.1"/>
    </source>
</evidence>
<evidence type="ECO:0000256" key="1">
    <source>
        <dbReference type="SAM" id="SignalP"/>
    </source>
</evidence>
<accession>A0A1R2CLU6</accession>
<dbReference type="Gene3D" id="2.60.120.260">
    <property type="entry name" value="Galactose-binding domain-like"/>
    <property type="match status" value="1"/>
</dbReference>
<gene>
    <name evidence="2" type="ORF">SteCoe_7776</name>
</gene>
<reference evidence="2 3" key="1">
    <citation type="submission" date="2016-11" db="EMBL/GenBank/DDBJ databases">
        <title>The macronuclear genome of Stentor coeruleus: a giant cell with tiny introns.</title>
        <authorList>
            <person name="Slabodnick M."/>
            <person name="Ruby J.G."/>
            <person name="Reiff S.B."/>
            <person name="Swart E.C."/>
            <person name="Gosai S."/>
            <person name="Prabakaran S."/>
            <person name="Witkowska E."/>
            <person name="Larue G.E."/>
            <person name="Fisher S."/>
            <person name="Freeman R.M."/>
            <person name="Gunawardena J."/>
            <person name="Chu W."/>
            <person name="Stover N.A."/>
            <person name="Gregory B.D."/>
            <person name="Nowacki M."/>
            <person name="Derisi J."/>
            <person name="Roy S.W."/>
            <person name="Marshall W.F."/>
            <person name="Sood P."/>
        </authorList>
    </citation>
    <scope>NUCLEOTIDE SEQUENCE [LARGE SCALE GENOMIC DNA]</scope>
    <source>
        <strain evidence="2">WM001</strain>
    </source>
</reference>
<dbReference type="AlphaFoldDB" id="A0A1R2CLU6"/>
<feature type="chain" id="PRO_5012638975" evidence="1">
    <location>
        <begin position="21"/>
        <end position="165"/>
    </location>
</feature>
<organism evidence="2 3">
    <name type="scientific">Stentor coeruleus</name>
    <dbReference type="NCBI Taxonomy" id="5963"/>
    <lineage>
        <taxon>Eukaryota</taxon>
        <taxon>Sar</taxon>
        <taxon>Alveolata</taxon>
        <taxon>Ciliophora</taxon>
        <taxon>Postciliodesmatophora</taxon>
        <taxon>Heterotrichea</taxon>
        <taxon>Heterotrichida</taxon>
        <taxon>Stentoridae</taxon>
        <taxon>Stentor</taxon>
    </lineage>
</organism>
<evidence type="ECO:0000313" key="3">
    <source>
        <dbReference type="Proteomes" id="UP000187209"/>
    </source>
</evidence>
<feature type="signal peptide" evidence="1">
    <location>
        <begin position="1"/>
        <end position="20"/>
    </location>
</feature>
<sequence>MKIFPRILILIIALKALVKSCPLSRTYDLTFFITSSTNDVLTCSTRSAVYAVVSPYAISSPPVMTSIWDSTSDQNSYHCIMTKYFFVPGRPTAATIDEFTDDYVTIKINDVQVAAISTNSGCTYQLNKDVFSYIKPGLNSLYIDAQNTGGPGFFGYRLTIKTQLS</sequence>
<keyword evidence="1" id="KW-0732">Signal</keyword>
<keyword evidence="3" id="KW-1185">Reference proteome</keyword>
<dbReference type="EMBL" id="MPUH01000113">
    <property type="protein sequence ID" value="OMJ89987.1"/>
    <property type="molecule type" value="Genomic_DNA"/>
</dbReference>
<dbReference type="Proteomes" id="UP000187209">
    <property type="component" value="Unassembled WGS sequence"/>
</dbReference>
<proteinExistence type="predicted"/>
<comment type="caution">
    <text evidence="2">The sequence shown here is derived from an EMBL/GenBank/DDBJ whole genome shotgun (WGS) entry which is preliminary data.</text>
</comment>
<protein>
    <submittedName>
        <fullName evidence="2">Uncharacterized protein</fullName>
    </submittedName>
</protein>
<name>A0A1R2CLU6_9CILI</name>